<dbReference type="CDD" id="cd03301">
    <property type="entry name" value="ABC_MalK_N"/>
    <property type="match status" value="1"/>
</dbReference>
<dbReference type="GO" id="GO:0140359">
    <property type="term" value="F:ABC-type transporter activity"/>
    <property type="evidence" value="ECO:0007669"/>
    <property type="project" value="InterPro"/>
</dbReference>
<evidence type="ECO:0000256" key="6">
    <source>
        <dbReference type="ARBA" id="ARBA00023136"/>
    </source>
</evidence>
<evidence type="ECO:0000256" key="1">
    <source>
        <dbReference type="ARBA" id="ARBA00022448"/>
    </source>
</evidence>
<dbReference type="InterPro" id="IPR003593">
    <property type="entry name" value="AAA+_ATPase"/>
</dbReference>
<dbReference type="PROSITE" id="PS50893">
    <property type="entry name" value="ABC_TRANSPORTER_2"/>
    <property type="match status" value="1"/>
</dbReference>
<dbReference type="InterPro" id="IPR047641">
    <property type="entry name" value="ABC_transpr_MalK/UgpC-like"/>
</dbReference>
<dbReference type="FunFam" id="3.40.50.300:FF:000042">
    <property type="entry name" value="Maltose/maltodextrin ABC transporter, ATP-binding protein"/>
    <property type="match status" value="1"/>
</dbReference>
<dbReference type="InterPro" id="IPR012340">
    <property type="entry name" value="NA-bd_OB-fold"/>
</dbReference>
<dbReference type="PROSITE" id="PS00211">
    <property type="entry name" value="ABC_TRANSPORTER_1"/>
    <property type="match status" value="1"/>
</dbReference>
<name>A0A6N7XMZ3_9FIRM</name>
<protein>
    <submittedName>
        <fullName evidence="8">ABC transporter ATP-binding protein</fullName>
    </submittedName>
</protein>
<organism evidence="8 9">
    <name type="scientific">Tissierella pigra</name>
    <dbReference type="NCBI Taxonomy" id="2607614"/>
    <lineage>
        <taxon>Bacteria</taxon>
        <taxon>Bacillati</taxon>
        <taxon>Bacillota</taxon>
        <taxon>Tissierellia</taxon>
        <taxon>Tissierellales</taxon>
        <taxon>Tissierellaceae</taxon>
        <taxon>Tissierella</taxon>
    </lineage>
</organism>
<keyword evidence="1" id="KW-0813">Transport</keyword>
<keyword evidence="9" id="KW-1185">Reference proteome</keyword>
<evidence type="ECO:0000313" key="8">
    <source>
        <dbReference type="EMBL" id="MSU03429.1"/>
    </source>
</evidence>
<evidence type="ECO:0000256" key="3">
    <source>
        <dbReference type="ARBA" id="ARBA00022741"/>
    </source>
</evidence>
<dbReference type="InterPro" id="IPR017871">
    <property type="entry name" value="ABC_transporter-like_CS"/>
</dbReference>
<dbReference type="SUPFAM" id="SSF50331">
    <property type="entry name" value="MOP-like"/>
    <property type="match status" value="1"/>
</dbReference>
<evidence type="ECO:0000259" key="7">
    <source>
        <dbReference type="PROSITE" id="PS50893"/>
    </source>
</evidence>
<dbReference type="Gene3D" id="2.40.50.140">
    <property type="entry name" value="Nucleic acid-binding proteins"/>
    <property type="match status" value="1"/>
</dbReference>
<dbReference type="InterPro" id="IPR003439">
    <property type="entry name" value="ABC_transporter-like_ATP-bd"/>
</dbReference>
<dbReference type="RefSeq" id="WP_154442986.1">
    <property type="nucleotide sequence ID" value="NZ_VUNQ01000073.1"/>
</dbReference>
<dbReference type="EMBL" id="VUNQ01000073">
    <property type="protein sequence ID" value="MSU03429.1"/>
    <property type="molecule type" value="Genomic_DNA"/>
</dbReference>
<reference evidence="8 9" key="1">
    <citation type="submission" date="2019-09" db="EMBL/GenBank/DDBJ databases">
        <title>In-depth cultivation of the pig gut microbiome towards novel bacterial diversity and tailored functional studies.</title>
        <authorList>
            <person name="Wylensek D."/>
            <person name="Hitch T.C.A."/>
            <person name="Clavel T."/>
        </authorList>
    </citation>
    <scope>NUCLEOTIDE SEQUENCE [LARGE SCALE GENOMIC DNA]</scope>
    <source>
        <strain evidence="8 9">WCA3-693-APC-4?</strain>
    </source>
</reference>
<gene>
    <name evidence="8" type="ORF">FYJ83_18390</name>
</gene>
<keyword evidence="2" id="KW-1003">Cell membrane</keyword>
<dbReference type="GO" id="GO:0005524">
    <property type="term" value="F:ATP binding"/>
    <property type="evidence" value="ECO:0007669"/>
    <property type="project" value="UniProtKB-KW"/>
</dbReference>
<keyword evidence="3" id="KW-0547">Nucleotide-binding</keyword>
<accession>A0A6N7XMZ3</accession>
<dbReference type="InterPro" id="IPR015855">
    <property type="entry name" value="ABC_transpr_MalK-like"/>
</dbReference>
<evidence type="ECO:0000256" key="2">
    <source>
        <dbReference type="ARBA" id="ARBA00022475"/>
    </source>
</evidence>
<dbReference type="InterPro" id="IPR040582">
    <property type="entry name" value="OB_MalK-like"/>
</dbReference>
<dbReference type="PANTHER" id="PTHR43875">
    <property type="entry name" value="MALTODEXTRIN IMPORT ATP-BINDING PROTEIN MSMX"/>
    <property type="match status" value="1"/>
</dbReference>
<dbReference type="SUPFAM" id="SSF52540">
    <property type="entry name" value="P-loop containing nucleoside triphosphate hydrolases"/>
    <property type="match status" value="1"/>
</dbReference>
<dbReference type="GO" id="GO:0016887">
    <property type="term" value="F:ATP hydrolysis activity"/>
    <property type="evidence" value="ECO:0007669"/>
    <property type="project" value="InterPro"/>
</dbReference>
<dbReference type="InterPro" id="IPR027417">
    <property type="entry name" value="P-loop_NTPase"/>
</dbReference>
<keyword evidence="6" id="KW-0472">Membrane</keyword>
<dbReference type="Gene3D" id="2.40.50.100">
    <property type="match status" value="1"/>
</dbReference>
<dbReference type="SMART" id="SM00382">
    <property type="entry name" value="AAA"/>
    <property type="match status" value="1"/>
</dbReference>
<dbReference type="InterPro" id="IPR008995">
    <property type="entry name" value="Mo/tungstate-bd_C_term_dom"/>
</dbReference>
<dbReference type="GO" id="GO:0055052">
    <property type="term" value="C:ATP-binding cassette (ABC) transporter complex, substrate-binding subunit-containing"/>
    <property type="evidence" value="ECO:0007669"/>
    <property type="project" value="TreeGrafter"/>
</dbReference>
<dbReference type="Pfam" id="PF00005">
    <property type="entry name" value="ABC_tran"/>
    <property type="match status" value="1"/>
</dbReference>
<dbReference type="Pfam" id="PF17912">
    <property type="entry name" value="OB_MalK"/>
    <property type="match status" value="1"/>
</dbReference>
<dbReference type="AlphaFoldDB" id="A0A6N7XMZ3"/>
<evidence type="ECO:0000256" key="5">
    <source>
        <dbReference type="ARBA" id="ARBA00022967"/>
    </source>
</evidence>
<evidence type="ECO:0000256" key="4">
    <source>
        <dbReference type="ARBA" id="ARBA00022840"/>
    </source>
</evidence>
<keyword evidence="4 8" id="KW-0067">ATP-binding</keyword>
<proteinExistence type="predicted"/>
<sequence>MANLKLKQINKIYDNGFHAVKDFNLKIEEGEFIVLVGPSGCGKTTVLRMIAGLETITDGELYINDSFMNHMAAKDRDIAMVFQSYALFPHLTVYENISFPLKINKLSREEIHNKVKEVSEILEIESLLNKKPSTLSGGQKQRVALGRAIVRKPKIFLMDEPLSNLDSNLRTQMRIEISKLHSKLDATFIYVTHDQIEAMTMGTRIVIMEDGKIQQIGTPQEVYENPNNIFVARFIGSPSMNILDGIVVVNEEEIQLKVSIGEDNEDSAKYIKIPKTQQDVLKINNYINKRIKIGLRPESIEVSADWDFNTFKAYVTMVERVGLDTYIYFDIHGDNCCVKTTNINNDIKIGDYISFYIDKQKTYLFDYETELRII</sequence>
<dbReference type="Proteomes" id="UP000469523">
    <property type="component" value="Unassembled WGS sequence"/>
</dbReference>
<comment type="caution">
    <text evidence="8">The sequence shown here is derived from an EMBL/GenBank/DDBJ whole genome shotgun (WGS) entry which is preliminary data.</text>
</comment>
<evidence type="ECO:0000313" key="9">
    <source>
        <dbReference type="Proteomes" id="UP000469523"/>
    </source>
</evidence>
<dbReference type="PANTHER" id="PTHR43875:SF15">
    <property type="entry name" value="TREHALOSE IMPORT ATP-BINDING PROTEIN SUGC"/>
    <property type="match status" value="1"/>
</dbReference>
<dbReference type="GO" id="GO:0008643">
    <property type="term" value="P:carbohydrate transport"/>
    <property type="evidence" value="ECO:0007669"/>
    <property type="project" value="InterPro"/>
</dbReference>
<feature type="domain" description="ABC transporter" evidence="7">
    <location>
        <begin position="4"/>
        <end position="235"/>
    </location>
</feature>
<dbReference type="Gene3D" id="3.40.50.300">
    <property type="entry name" value="P-loop containing nucleotide triphosphate hydrolases"/>
    <property type="match status" value="1"/>
</dbReference>
<keyword evidence="5" id="KW-1278">Translocase</keyword>
<dbReference type="NCBIfam" id="NF008653">
    <property type="entry name" value="PRK11650.1"/>
    <property type="match status" value="1"/>
</dbReference>